<dbReference type="OrthoDB" id="2870421at2"/>
<gene>
    <name evidence="2" type="ORF">D8M03_05690</name>
</gene>
<keyword evidence="1" id="KW-0732">Signal</keyword>
<dbReference type="RefSeq" id="WP_121213814.1">
    <property type="nucleotide sequence ID" value="NZ_RBZN01000009.1"/>
</dbReference>
<name>A0A494Z8J1_9BACL</name>
<dbReference type="AlphaFoldDB" id="A0A494Z8J1"/>
<proteinExistence type="predicted"/>
<comment type="caution">
    <text evidence="2">The sequence shown here is derived from an EMBL/GenBank/DDBJ whole genome shotgun (WGS) entry which is preliminary data.</text>
</comment>
<reference evidence="2 3" key="1">
    <citation type="journal article" date="2016" name="Antonie Van Leeuwenhoek">
        <title>Lysinibacillus endophyticus sp. nov., an indole-3-acetic acid producing endophytic bacterium isolated from corn root (Zea mays cv. Xinken-5).</title>
        <authorList>
            <person name="Yu J."/>
            <person name="Guan X."/>
            <person name="Liu C."/>
            <person name="Xiang W."/>
            <person name="Yu Z."/>
            <person name="Liu X."/>
            <person name="Wang G."/>
        </authorList>
    </citation>
    <scope>NUCLEOTIDE SEQUENCE [LARGE SCALE GENOMIC DNA]</scope>
    <source>
        <strain evidence="2 3">DSM 100506</strain>
    </source>
</reference>
<sequence>MKYLLTIFSTILLIGCTQVLMDDSPPPSKDPVSVEETKTDFKKFFKPDGSTASFLGEGNEFASYTEKTKWLSDDYVATVIDNGGATTMKIYRVLEDRIDLIYDKLVEEMPNDITYPEVKSLEKLEAIEPYFAGPIEVGTTFGNWEIVETGASVDTHFESFENVVVIEEQQEDYINRKYLVEGFGVVKAVYTDTNEEYIVTSTLEKLE</sequence>
<dbReference type="Proteomes" id="UP000272238">
    <property type="component" value="Unassembled WGS sequence"/>
</dbReference>
<organism evidence="2 3">
    <name type="scientific">Ureibacillus endophyticus</name>
    <dbReference type="NCBI Taxonomy" id="1978490"/>
    <lineage>
        <taxon>Bacteria</taxon>
        <taxon>Bacillati</taxon>
        <taxon>Bacillota</taxon>
        <taxon>Bacilli</taxon>
        <taxon>Bacillales</taxon>
        <taxon>Caryophanaceae</taxon>
        <taxon>Ureibacillus</taxon>
    </lineage>
</organism>
<dbReference type="PROSITE" id="PS51257">
    <property type="entry name" value="PROKAR_LIPOPROTEIN"/>
    <property type="match status" value="1"/>
</dbReference>
<accession>A0A494Z8J1</accession>
<evidence type="ECO:0000313" key="2">
    <source>
        <dbReference type="EMBL" id="RKQ18342.1"/>
    </source>
</evidence>
<feature type="chain" id="PRO_5019742486" evidence="1">
    <location>
        <begin position="22"/>
        <end position="207"/>
    </location>
</feature>
<dbReference type="EMBL" id="RBZN01000009">
    <property type="protein sequence ID" value="RKQ18342.1"/>
    <property type="molecule type" value="Genomic_DNA"/>
</dbReference>
<evidence type="ECO:0000256" key="1">
    <source>
        <dbReference type="SAM" id="SignalP"/>
    </source>
</evidence>
<protein>
    <submittedName>
        <fullName evidence="2">Uncharacterized protein</fullName>
    </submittedName>
</protein>
<evidence type="ECO:0000313" key="3">
    <source>
        <dbReference type="Proteomes" id="UP000272238"/>
    </source>
</evidence>
<feature type="signal peptide" evidence="1">
    <location>
        <begin position="1"/>
        <end position="21"/>
    </location>
</feature>
<keyword evidence="3" id="KW-1185">Reference proteome</keyword>